<dbReference type="EMBL" id="JAUSWG010000003">
    <property type="protein sequence ID" value="MDQ0555959.1"/>
    <property type="molecule type" value="Genomic_DNA"/>
</dbReference>
<reference evidence="2 3" key="1">
    <citation type="submission" date="2023-07" db="EMBL/GenBank/DDBJ databases">
        <title>Genomic Encyclopedia of Type Strains, Phase IV (KMG-IV): sequencing the most valuable type-strain genomes for metagenomic binning, comparative biology and taxonomic classification.</title>
        <authorList>
            <person name="Goeker M."/>
        </authorList>
    </citation>
    <scope>NUCLEOTIDE SEQUENCE [LARGE SCALE GENOMIC DNA]</scope>
    <source>
        <strain evidence="2 3">DSM 15049</strain>
    </source>
</reference>
<proteinExistence type="predicted"/>
<dbReference type="NCBIfam" id="TIGR01665">
    <property type="entry name" value="put_anti_recept"/>
    <property type="match status" value="1"/>
</dbReference>
<dbReference type="SUPFAM" id="SSF49785">
    <property type="entry name" value="Galactose-binding domain-like"/>
    <property type="match status" value="1"/>
</dbReference>
<dbReference type="RefSeq" id="WP_307504199.1">
    <property type="nucleotide sequence ID" value="NZ_BAAACE010000014.1"/>
</dbReference>
<keyword evidence="3" id="KW-1185">Reference proteome</keyword>
<evidence type="ECO:0000259" key="1">
    <source>
        <dbReference type="Pfam" id="PF06605"/>
    </source>
</evidence>
<dbReference type="Proteomes" id="UP001232584">
    <property type="component" value="Unassembled WGS sequence"/>
</dbReference>
<feature type="domain" description="Tail spike" evidence="1">
    <location>
        <begin position="99"/>
        <end position="355"/>
    </location>
</feature>
<dbReference type="Pfam" id="PF06605">
    <property type="entry name" value="Prophage_tail"/>
    <property type="match status" value="1"/>
</dbReference>
<dbReference type="Gene3D" id="2.60.120.260">
    <property type="entry name" value="Galactose-binding domain-like"/>
    <property type="match status" value="2"/>
</dbReference>
<gene>
    <name evidence="2" type="ORF">QOZ92_001072</name>
</gene>
<evidence type="ECO:0000313" key="2">
    <source>
        <dbReference type="EMBL" id="MDQ0555959.1"/>
    </source>
</evidence>
<dbReference type="InterPro" id="IPR010572">
    <property type="entry name" value="Tail_dom"/>
</dbReference>
<comment type="caution">
    <text evidence="2">The sequence shown here is derived from an EMBL/GenBank/DDBJ whole genome shotgun (WGS) entry which is preliminary data.</text>
</comment>
<sequence>MLYILNKQEQIISTLSNKGDMNKVVPYFEDIHIEELDTGVETFEFKTISNSKASNSIQIGNYVAFKDKEHYKIFQIREVKEVHTEQVEKYVYCESACLELLNEVIRPMEINSANLNQFLKTILEGTSWSIGMLDASLNEVIPVDLSGYDNVYKVIQDVVIGKFGGEIRFRVEIANNRIIAKYIDVFAKRGRVTKHRFEYGVNMTSVEKIVDSSELVTALIGLGKDDITFKEVESDDKPKNQDFIINEDAYNRWNNKGSHIMGVFNCESESPQELLKLTREELKRRSNPKITYNLEVELLGEDVDLGDEVFVIDNEFNPPLYLSARVNKLERSKTDSQINRCTLANFKEVKSSITSEMRALADGLEGKLDDKINQKFPIGNDDIQNDAITSDKIKDNQVYGSHIFANQITADHIDADQIKAKHIDTDAIKSKHIDADQIQSEHIDANQITAKHLSSSSIKAEHIDANQITAKHLSANSILAGSTVIGQGAIGSAQISELSASKISSGTIDTSNIDIQGENGMLKLKGNRLQVFTGSGNQRFERVSLGDVNNDSSYYGLLVRGSDGNTVLFDEKGITEKGITDGLITNEHISGDTQIDGSKLDISSVIREINDDTEKITGHAISVEGSTLSTKLTQIENKQNDNGKAIESNTTQIKANEKSINLKVDTQTYTEDKNNMTSSINKNTSDISQLNNEIKLKVEQTDINTAIDNLQIGGTNLSQYTSFELNNVAEKWMTSNPVNSSLFIDVYDGFGNNLLTDAFIKGKNVLRQRIDIEKMVASGGAYDYINLRYDNDRVLTLEPNTEYTLSFWAYKGDNTQGLWGAVLKVNDNGSIGSEIGRTEEYTKYTGGFTYHEVTFTTDVTVKYFVRLYNRHKATLTKGNADVYWYNIKLEKGNKATEWSVCPLDIRTEITNVKTEVTTNLDGFKTEVSKNYYTKNDVDNKGYQTSSQVQQTVDGLKVKFEESGGYNLLKNYSFYNGLAHWDNWGSCKYEFDTHDNGKKYIRLDPSSNNQGISQTVYGLTVGKKYTLSCMVDFNPNCIGGIQVYNGGEYPYKSGISDSGQYVEKLKLSFTAKDVYCIVQVGVGGWANSFGPIKFWDIQLEEGEIATSATPNPDEVYSGITSIDKDGITVRNSNSNTCTQIDSSSFSVNDNNGGTIAEFAQNSNIPNLISGTINSGYIYANNIVNKTHTNTGELIYYYVDGISGNDNNDGSLSKPFKTVQKAIDCIPNMLNVHYQISISGPVPGFNLVGRCGAGVIRFLLESNAVINDVCSFDGCTNKINIRGTDKKGTFKSSLYAFRCSYIEIYNVCWRGHDGGGANIQLYEGCFAIVDMCDIGHSWCGISNVTSTLHVRNNIGSELDWYVSCGLFSKTYFKSSQADYVPDSKFGLTTGNGDDGTAYVHKGTDVNFIKKPSDGWDPIYKPTQRVSTWNFNKIWSEETLNGWGTRNELIQGYYSGWSTGRWTGYMQMADSFNEIQNTISGGTNLSGRIYIQRRTSSGNSTGSKLCLYASDGTTITTSTNIDQGQGVWVNLNSSIISKIQSGAIKYFYLKADSNNAATYFKCESNAKIEITYTK</sequence>
<dbReference type="InterPro" id="IPR007119">
    <property type="entry name" value="Phage_tail_spike_N"/>
</dbReference>
<name>A0ABU0MYH0_9FIRM</name>
<dbReference type="InterPro" id="IPR008979">
    <property type="entry name" value="Galactose-bd-like_sf"/>
</dbReference>
<organism evidence="2 3">
    <name type="scientific">Paraclostridium ghonii</name>
    <dbReference type="NCBI Taxonomy" id="29358"/>
    <lineage>
        <taxon>Bacteria</taxon>
        <taxon>Bacillati</taxon>
        <taxon>Bacillota</taxon>
        <taxon>Clostridia</taxon>
        <taxon>Peptostreptococcales</taxon>
        <taxon>Peptostreptococcaceae</taxon>
        <taxon>Paraclostridium</taxon>
    </lineage>
</organism>
<protein>
    <submittedName>
        <fullName evidence="2">Phage minor structural protein</fullName>
    </submittedName>
</protein>
<evidence type="ECO:0000313" key="3">
    <source>
        <dbReference type="Proteomes" id="UP001232584"/>
    </source>
</evidence>
<accession>A0ABU0MYH0</accession>
<dbReference type="Gene3D" id="3.30.1910.20">
    <property type="entry name" value="asparaginyl-tRNA synthetase, N-terminal domain"/>
    <property type="match status" value="1"/>
</dbReference>